<evidence type="ECO:0000256" key="2">
    <source>
        <dbReference type="ARBA" id="ARBA00022737"/>
    </source>
</evidence>
<organism evidence="7 8">
    <name type="scientific">Mya arenaria</name>
    <name type="common">Soft-shell clam</name>
    <dbReference type="NCBI Taxonomy" id="6604"/>
    <lineage>
        <taxon>Eukaryota</taxon>
        <taxon>Metazoa</taxon>
        <taxon>Spiralia</taxon>
        <taxon>Lophotrochozoa</taxon>
        <taxon>Mollusca</taxon>
        <taxon>Bivalvia</taxon>
        <taxon>Autobranchia</taxon>
        <taxon>Heteroconchia</taxon>
        <taxon>Euheterodonta</taxon>
        <taxon>Imparidentia</taxon>
        <taxon>Neoheterodontei</taxon>
        <taxon>Myida</taxon>
        <taxon>Myoidea</taxon>
        <taxon>Myidae</taxon>
        <taxon>Mya</taxon>
    </lineage>
</organism>
<keyword evidence="4" id="KW-0862">Zinc</keyword>
<dbReference type="Proteomes" id="UP001164746">
    <property type="component" value="Chromosome 2"/>
</dbReference>
<name>A0ABY7DGZ7_MYAAR</name>
<dbReference type="Pfam" id="PF13913">
    <property type="entry name" value="zf-C2HC_2"/>
    <property type="match status" value="2"/>
</dbReference>
<sequence>MDLLASVWVDIIVNERSEAKVKSGDTEGMKLRPRTAVVVNHKVVKESNAVPLEKTEYYTGRRAARSCTITCKKIRRLRQPVGSFCTLFWGNKQANQSTPQNQSKLSSSLGAKFVSCFIWGSKFGEASVSIHEPQCLERQRRPIPKKPEVLKLADGKYDVVAINEAAWQCAQAQLIPCDSCRRTFSPDRITVHQRSCKGTSKEIAKAGPKPVGCGAANQGPAVGPGFKREGTFTSDNPQPSKSIVQPGPRFMLCGRKFGTKSISFHEPKCLEKWKIENDKLPKSQLRSLPKSQKLLVVVENMMLMQ</sequence>
<feature type="domain" description="C2HC/C3H-type" evidence="6">
    <location>
        <begin position="173"/>
        <end position="202"/>
    </location>
</feature>
<dbReference type="PROSITE" id="PS52027">
    <property type="entry name" value="ZF_C2HC_C3H"/>
    <property type="match status" value="1"/>
</dbReference>
<dbReference type="PANTHER" id="PTHR13555">
    <property type="entry name" value="C2H2 ZINC FINGER CGI-62-RELATED"/>
    <property type="match status" value="1"/>
</dbReference>
<reference evidence="7" key="1">
    <citation type="submission" date="2022-11" db="EMBL/GenBank/DDBJ databases">
        <title>Centuries of genome instability and evolution in soft-shell clam transmissible cancer (bioRxiv).</title>
        <authorList>
            <person name="Hart S.F.M."/>
            <person name="Yonemitsu M.A."/>
            <person name="Giersch R.M."/>
            <person name="Beal B.F."/>
            <person name="Arriagada G."/>
            <person name="Davis B.W."/>
            <person name="Ostrander E.A."/>
            <person name="Goff S.P."/>
            <person name="Metzger M.J."/>
        </authorList>
    </citation>
    <scope>NUCLEOTIDE SEQUENCE</scope>
    <source>
        <strain evidence="7">MELC-2E11</strain>
        <tissue evidence="7">Siphon/mantle</tissue>
    </source>
</reference>
<keyword evidence="1" id="KW-0479">Metal-binding</keyword>
<evidence type="ECO:0000256" key="4">
    <source>
        <dbReference type="ARBA" id="ARBA00022833"/>
    </source>
</evidence>
<evidence type="ECO:0000313" key="7">
    <source>
        <dbReference type="EMBL" id="WAQ96543.1"/>
    </source>
</evidence>
<keyword evidence="3 5" id="KW-0863">Zinc-finger</keyword>
<accession>A0ABY7DGZ7</accession>
<dbReference type="Gene3D" id="3.30.160.60">
    <property type="entry name" value="Classic Zinc Finger"/>
    <property type="match status" value="1"/>
</dbReference>
<protein>
    <submittedName>
        <fullName evidence="7">ZN474-like protein</fullName>
    </submittedName>
</protein>
<gene>
    <name evidence="7" type="ORF">MAR_029233</name>
</gene>
<proteinExistence type="predicted"/>
<dbReference type="EMBL" id="CP111013">
    <property type="protein sequence ID" value="WAQ96543.1"/>
    <property type="molecule type" value="Genomic_DNA"/>
</dbReference>
<dbReference type="PANTHER" id="PTHR13555:SF66">
    <property type="entry name" value="ZINC FINGER PROTEIN 474"/>
    <property type="match status" value="1"/>
</dbReference>
<evidence type="ECO:0000256" key="3">
    <source>
        <dbReference type="ARBA" id="ARBA00022771"/>
    </source>
</evidence>
<dbReference type="InterPro" id="IPR049899">
    <property type="entry name" value="Znf_C2HC_C3H"/>
</dbReference>
<evidence type="ECO:0000256" key="1">
    <source>
        <dbReference type="ARBA" id="ARBA00022723"/>
    </source>
</evidence>
<evidence type="ECO:0000256" key="5">
    <source>
        <dbReference type="PROSITE-ProRule" id="PRU01371"/>
    </source>
</evidence>
<keyword evidence="8" id="KW-1185">Reference proteome</keyword>
<evidence type="ECO:0000313" key="8">
    <source>
        <dbReference type="Proteomes" id="UP001164746"/>
    </source>
</evidence>
<keyword evidence="2" id="KW-0677">Repeat</keyword>
<dbReference type="InterPro" id="IPR026319">
    <property type="entry name" value="ZC2HC1A/B-like"/>
</dbReference>
<evidence type="ECO:0000259" key="6">
    <source>
        <dbReference type="PROSITE" id="PS52027"/>
    </source>
</evidence>